<dbReference type="InterPro" id="IPR010060">
    <property type="entry name" value="NRPS_synth"/>
</dbReference>
<feature type="domain" description="Carrier" evidence="7">
    <location>
        <begin position="2007"/>
        <end position="2081"/>
    </location>
</feature>
<dbReference type="Pfam" id="PF00668">
    <property type="entry name" value="Condensation"/>
    <property type="match status" value="3"/>
</dbReference>
<dbReference type="PROSITE" id="PS00455">
    <property type="entry name" value="AMP_BINDING"/>
    <property type="match status" value="2"/>
</dbReference>
<comment type="similarity">
    <text evidence="2">Belongs to the ATP-dependent AMP-binding enzyme family.</text>
</comment>
<dbReference type="PROSITE" id="PS00012">
    <property type="entry name" value="PHOSPHOPANTETHEINE"/>
    <property type="match status" value="1"/>
</dbReference>
<dbReference type="PANTHER" id="PTHR45527">
    <property type="entry name" value="NONRIBOSOMAL PEPTIDE SYNTHETASE"/>
    <property type="match status" value="1"/>
</dbReference>
<evidence type="ECO:0000256" key="6">
    <source>
        <dbReference type="ARBA" id="ARBA00023194"/>
    </source>
</evidence>
<evidence type="ECO:0000256" key="4">
    <source>
        <dbReference type="ARBA" id="ARBA00022553"/>
    </source>
</evidence>
<dbReference type="CDD" id="cd05930">
    <property type="entry name" value="A_NRPS"/>
    <property type="match status" value="1"/>
</dbReference>
<evidence type="ECO:0000313" key="8">
    <source>
        <dbReference type="EMBL" id="QJC96367.1"/>
    </source>
</evidence>
<evidence type="ECO:0000313" key="9">
    <source>
        <dbReference type="Proteomes" id="UP000501048"/>
    </source>
</evidence>
<dbReference type="Gene3D" id="3.40.50.980">
    <property type="match status" value="4"/>
</dbReference>
<keyword evidence="5" id="KW-0677">Repeat</keyword>
<dbReference type="NCBIfam" id="NF003417">
    <property type="entry name" value="PRK04813.1"/>
    <property type="match status" value="2"/>
</dbReference>
<evidence type="ECO:0000256" key="1">
    <source>
        <dbReference type="ARBA" id="ARBA00001957"/>
    </source>
</evidence>
<dbReference type="InterPro" id="IPR001242">
    <property type="entry name" value="Condensation_dom"/>
</dbReference>
<dbReference type="CDD" id="cd19531">
    <property type="entry name" value="LCL_NRPS-like"/>
    <property type="match status" value="1"/>
</dbReference>
<dbReference type="InterPro" id="IPR036736">
    <property type="entry name" value="ACP-like_sf"/>
</dbReference>
<keyword evidence="9" id="KW-1185">Reference proteome</keyword>
<dbReference type="Pfam" id="PF00501">
    <property type="entry name" value="AMP-binding"/>
    <property type="match status" value="2"/>
</dbReference>
<gene>
    <name evidence="8" type="primary">ppsA</name>
    <name evidence="8" type="ORF">HC660_18910</name>
</gene>
<dbReference type="PANTHER" id="PTHR45527:SF1">
    <property type="entry name" value="FATTY ACID SYNTHASE"/>
    <property type="match status" value="1"/>
</dbReference>
<dbReference type="InterPro" id="IPR045851">
    <property type="entry name" value="AMP-bd_C_sf"/>
</dbReference>
<dbReference type="SUPFAM" id="SSF47336">
    <property type="entry name" value="ACP-like"/>
    <property type="match status" value="2"/>
</dbReference>
<dbReference type="InterPro" id="IPR023213">
    <property type="entry name" value="CAT-like_dom_sf"/>
</dbReference>
<reference evidence="8 9" key="1">
    <citation type="submission" date="2020-04" db="EMBL/GenBank/DDBJ databases">
        <title>Plant growth promoting and environmental Bacillus: genomic and epigenetic comparison.</title>
        <authorList>
            <person name="Reva O.N."/>
            <person name="Lutz S."/>
            <person name="Ahrens C.H."/>
        </authorList>
    </citation>
    <scope>NUCLEOTIDE SEQUENCE [LARGE SCALE GENOMIC DNA]</scope>
    <source>
        <strain evidence="8 9">UCMB5075</strain>
    </source>
</reference>
<dbReference type="Gene3D" id="3.30.559.30">
    <property type="entry name" value="Nonribosomal peptide synthetase, condensation domain"/>
    <property type="match status" value="3"/>
</dbReference>
<dbReference type="Pfam" id="PF13193">
    <property type="entry name" value="AMP-binding_C"/>
    <property type="match status" value="1"/>
</dbReference>
<dbReference type="Gene3D" id="2.30.38.10">
    <property type="entry name" value="Luciferase, Domain 3"/>
    <property type="match status" value="2"/>
</dbReference>
<dbReference type="InterPro" id="IPR009081">
    <property type="entry name" value="PP-bd_ACP"/>
</dbReference>
<keyword evidence="6" id="KW-0045">Antibiotic biosynthesis</keyword>
<dbReference type="Pfam" id="PF00550">
    <property type="entry name" value="PP-binding"/>
    <property type="match status" value="2"/>
</dbReference>
<evidence type="ECO:0000256" key="2">
    <source>
        <dbReference type="ARBA" id="ARBA00006432"/>
    </source>
</evidence>
<dbReference type="InterPro" id="IPR006162">
    <property type="entry name" value="Ppantetheine_attach_site"/>
</dbReference>
<keyword evidence="3" id="KW-0596">Phosphopantetheine</keyword>
<sequence length="2560" mass="287717">MKEYTYGLTHAQRRVWFTELLEPGTSICNLTACVKFRGDVDLDALQLALNLSISRNDAIRFQLTEGIESESEPRLYLAENKELSLEIIDFTNAEMTETEQWIHDQARIPFTLLDSPLYQFYLLRIHRHEIWLYAKFHHIIMDGISLNLMGNQIIDLYQKIKKGEPIPDQKEPSYLSYIEKERQYLQSSRFEKDHLFWTQTYQQPPVYHSLTGQSTLQKQSTSASRDTITLSPYLAHSIQAFCEEQKISMISLFMASFYICISRLTSKTDLAIGTYYGNRGSKAEKEMLGMFVSSLPIRKTVDSDADFLSFVRSVGREQLSVMRHQRFPYNLLVNELRKEHKDLHNLIGISMQYHPLQWKKADDLNYETALYFSGYTANELSVQIQERIDTGAIQLNFDYQHILFSLEDIKRIQHHLLTLLENALQNPHRTIKELDMAEKREKEKVLYEFNRTKAVSPAAPTLHGLFERQAALTPEQTALRFSGGSLTYAQLDMYANRLAARLTAHGVTKESIVGVLSERSPDMLTAVLAVLKAGGAYLPLDPAYPEERLSYMLKDSGAALLLTQPGLKAPDFSGKTLEVDLTALANEESEYHSLHQADSDSLAYVIYTSGSTGRPKGVAVEHRQAVSFLTGMQMQFPLEEDDIIMMKTSFSFDASVWQLFWWTLSGASAYLLPSGWEKDPALMVKAIREESITTAHFIPAMLNSFLDQAEIEAPRSLKRVFAGGEPLAPHTAARFASLLPETSLVHGYGPTEATVDAAFYTCDPELDRDRLRLPIGKPVPGARLYVLDPHVAVQPVGVAGGLYIAGAGVARGYLNRPELTEERFLDDPFYPGERMYKTGDLARWLSDGQVEFLGRLDDQVKIRGYRVEPGEIEAMLRSIEGVREAAVTVRTESGEAELCAYAEGLGRNEVRKQLELVLPGYMIPAHIIEMEQWPVTPSGKLDRKALPAPDGAADREIYSAPRNLTEMKLSQLWEEVLKSGPVGIHDNFFDRGGHSLKATALVSRIAKEFGVQVPLKEVFAHPTVEGLASVISEGTESPYEAIKPAEKRETYPVSSAQKRMYVLQQLENGGTGYNMPAALELEGKLDLTRMDVVFKKLIKRHESLRTSFTTDTDGEPVQRIHDEVPFTFHTSVLCGQPEQEAAAAFIQPFDLSQAPLFRAGIVKVSDERHLLLVDMHHIISDGVSVNTLIREFGELYANQELPPLHIQYKDYAVWQEAFKKGDTYKTQEAYWLKQLEGELPVLDLPADYARPPVRSFAGDQVSFTLDQELTAGLHKLARENGSTLYMVLLAAYTALLARLSGQEDIIVGSPIAGRPHNDLEPILGMFVNTLALRARPEGGKPFAQFLQEVRETALAAYEHQDYPFEELVDKLGVTRDMSRNPVFDTMFILQNMDKQDIHLGDIKARPANVIHQISVFDMTLIAAESDGVIKCDMEFSTDVFMRTTIERWAAHFTEFLRAATSNPNTTLSQVNILSEKEKQKILVELNKPHVECSQTDTVFHRMFEKRAEETPEHIAVIDGEKQISYRHLNEKANRLARTLQEKGKEKQPIVAVLAERSIDAIVGILAVMKAGGVYIPIDSHYPKARIEYLLKDSGAEILLLQNEVKHLISGSDIGDISRVCLDDESSYEAKSCNLASSPVPEDSAYIIYTSGTTGAPKGVIVTHRNFAHAVLAWRSIYQLDQMPVRLLQMASFSFDVFSGDLARTLANGGTLVICPDDTRLEPAELYALMNRQRITIMESTPALIVPFMEYVYRNQLSLSDLGILIFGSDMVKAHDFQTMAERFGGKMRLINSYGVTEATIDSSYYEMNMGEEYSGDSVPIGIPLPNVKLYVLSQTDQIQPIGIAGELCIGGAGVAKGYHGKFELTDKKFTENPFVPGERLYRTGDLACWLPNGTLRLLGRIDHQVKINGYRIETEEIESVLLQTGLVNEAVVTVQSDTNGQARLAAYILPSDADTTVLRGALSKMLPAYMTPAHIIPLEKMPLTLNGKLDRRALPAPNEAFSRPYTAPVNELQGMTAQIWEDVLSVSRVGIHDSFFELGGDSIKALQVSARLAAEGWSMTIQDLFRYPTVHELSGHITLLTSQAEQRPIEGEAELTPIQNRFFDQRHAFRDHYNQSVMLFSEKGFHADALRQALRKLTEHHDALRMVFTQNHAGRVVQYNRGIQITENELFGLHVADWTKEQAKGTLLEEKFAAEEIVLQSNMNVKEGPLLQAGLFKTIEGDHLLITIHHLAVDGVSWRILLEDVAAAYQQSLEQTEIKLPPKSDSYLSYANGLAQIAGSRQLLSEITYWQTTLDAHNVFLPKDRAESDRHQSSAETAAFVLASDWTKKLLFETQQAYGTDANELLLTALGMALYEWSGHEQIVISTEGHGREGHVPNIDISRTVGWFTSIYPILLDMSVPHSSEDQLGYRIKATKDRLRRVPHKGTGYGLLVQKGAIQHKEPEISFNYLGQFSEDESSDLFQLSSYQPRYEIAGEREREYELDMNALITDGRLQVKAVYTRVFYENTIQSLMDSFHSHLIEIIEHCTKKKEREKTLSDFSNKELTPSALSSIENLVKGL</sequence>
<dbReference type="InterPro" id="IPR020806">
    <property type="entry name" value="PKS_PP-bd"/>
</dbReference>
<dbReference type="SMART" id="SM00823">
    <property type="entry name" value="PKS_PP"/>
    <property type="match status" value="2"/>
</dbReference>
<name>A0ABX6LX80_BACMO</name>
<dbReference type="SUPFAM" id="SSF56801">
    <property type="entry name" value="Acetyl-CoA synthetase-like"/>
    <property type="match status" value="2"/>
</dbReference>
<dbReference type="PROSITE" id="PS50075">
    <property type="entry name" value="CARRIER"/>
    <property type="match status" value="2"/>
</dbReference>
<evidence type="ECO:0000259" key="7">
    <source>
        <dbReference type="PROSITE" id="PS50075"/>
    </source>
</evidence>
<dbReference type="Proteomes" id="UP000501048">
    <property type="component" value="Chromosome"/>
</dbReference>
<dbReference type="EMBL" id="CP051464">
    <property type="protein sequence ID" value="QJC96367.1"/>
    <property type="molecule type" value="Genomic_DNA"/>
</dbReference>
<accession>A0ABX6LX80</accession>
<dbReference type="InterPro" id="IPR020845">
    <property type="entry name" value="AMP-binding_CS"/>
</dbReference>
<dbReference type="CDD" id="cd19534">
    <property type="entry name" value="E_NRPS"/>
    <property type="match status" value="1"/>
</dbReference>
<feature type="domain" description="Carrier" evidence="7">
    <location>
        <begin position="960"/>
        <end position="1035"/>
    </location>
</feature>
<protein>
    <submittedName>
        <fullName evidence="8">Polyketide synthase subunit PpsA involved in nonribosomal synthesis of plipastatin/fengycin</fullName>
    </submittedName>
</protein>
<keyword evidence="4" id="KW-0597">Phosphoprotein</keyword>
<dbReference type="SUPFAM" id="SSF52777">
    <property type="entry name" value="CoA-dependent acyltransferases"/>
    <property type="match status" value="6"/>
</dbReference>
<comment type="cofactor">
    <cofactor evidence="1">
        <name>pantetheine 4'-phosphate</name>
        <dbReference type="ChEBI" id="CHEBI:47942"/>
    </cofactor>
</comment>
<dbReference type="CDD" id="cd17650">
    <property type="entry name" value="A_NRPS_PpsD_like"/>
    <property type="match status" value="1"/>
</dbReference>
<organism evidence="8 9">
    <name type="scientific">Bacillus mojavensis</name>
    <dbReference type="NCBI Taxonomy" id="72360"/>
    <lineage>
        <taxon>Bacteria</taxon>
        <taxon>Bacillati</taxon>
        <taxon>Bacillota</taxon>
        <taxon>Bacilli</taxon>
        <taxon>Bacillales</taxon>
        <taxon>Bacillaceae</taxon>
        <taxon>Bacillus</taxon>
    </lineage>
</organism>
<dbReference type="InterPro" id="IPR010071">
    <property type="entry name" value="AA_adenyl_dom"/>
</dbReference>
<dbReference type="RefSeq" id="WP_168747977.1">
    <property type="nucleotide sequence ID" value="NZ_CP051464.1"/>
</dbReference>
<dbReference type="GeneID" id="76982610"/>
<dbReference type="NCBIfam" id="TIGR01733">
    <property type="entry name" value="AA-adenyl-dom"/>
    <property type="match status" value="2"/>
</dbReference>
<evidence type="ECO:0000256" key="5">
    <source>
        <dbReference type="ARBA" id="ARBA00022737"/>
    </source>
</evidence>
<dbReference type="InterPro" id="IPR000873">
    <property type="entry name" value="AMP-dep_synth/lig_dom"/>
</dbReference>
<dbReference type="Gene3D" id="3.30.559.10">
    <property type="entry name" value="Chloramphenicol acetyltransferase-like domain"/>
    <property type="match status" value="3"/>
</dbReference>
<dbReference type="Gene3D" id="1.10.1200.10">
    <property type="entry name" value="ACP-like"/>
    <property type="match status" value="2"/>
</dbReference>
<dbReference type="Gene3D" id="3.30.300.30">
    <property type="match status" value="2"/>
</dbReference>
<evidence type="ECO:0000256" key="3">
    <source>
        <dbReference type="ARBA" id="ARBA00022450"/>
    </source>
</evidence>
<proteinExistence type="inferred from homology"/>
<dbReference type="InterPro" id="IPR025110">
    <property type="entry name" value="AMP-bd_C"/>
</dbReference>
<dbReference type="NCBIfam" id="TIGR01720">
    <property type="entry name" value="NRPS-para261"/>
    <property type="match status" value="1"/>
</dbReference>